<dbReference type="PANTHER" id="PTHR43673:SF2">
    <property type="entry name" value="NITROREDUCTASE"/>
    <property type="match status" value="1"/>
</dbReference>
<evidence type="ECO:0000259" key="7">
    <source>
        <dbReference type="Pfam" id="PF00881"/>
    </source>
</evidence>
<keyword evidence="4" id="KW-0288">FMN</keyword>
<dbReference type="InterPro" id="IPR033878">
    <property type="entry name" value="NfsB-like"/>
</dbReference>
<organism evidence="8 9">
    <name type="scientific">Myroides odoratus</name>
    <name type="common">Flavobacterium odoratum</name>
    <dbReference type="NCBI Taxonomy" id="256"/>
    <lineage>
        <taxon>Bacteria</taxon>
        <taxon>Pseudomonadati</taxon>
        <taxon>Bacteroidota</taxon>
        <taxon>Flavobacteriia</taxon>
        <taxon>Flavobacteriales</taxon>
        <taxon>Flavobacteriaceae</taxon>
        <taxon>Myroides</taxon>
    </lineage>
</organism>
<dbReference type="AlphaFoldDB" id="A0A378RKJ1"/>
<evidence type="ECO:0000256" key="1">
    <source>
        <dbReference type="ARBA" id="ARBA00001917"/>
    </source>
</evidence>
<sequence length="209" mass="23669">MRLLDDLKWRYSTKKFGSKKVSNEDIETIVEAINLSASSLGMQTYRIFVIEDQALKKRLGEGSFNTQIGESSHLLVFAAFGSISQETIDDYIKFVAYEREQPVKELAELKHTIRNILLPRSDEENFTWSSKQAYIGLGTALIAAANLKIDATPMEGFDADKFDNLLGLKDKNLKSVVLLALGYRDQERDFLANLKKVRVPNQEFAITIK</sequence>
<keyword evidence="5" id="KW-0521">NADP</keyword>
<evidence type="ECO:0000313" key="8">
    <source>
        <dbReference type="EMBL" id="STZ27238.1"/>
    </source>
</evidence>
<dbReference type="Gene3D" id="3.40.109.10">
    <property type="entry name" value="NADH Oxidase"/>
    <property type="match status" value="1"/>
</dbReference>
<gene>
    <name evidence="8" type="ORF">NCTC11179_00771</name>
</gene>
<comment type="similarity">
    <text evidence="2">Belongs to the nitroreductase family.</text>
</comment>
<keyword evidence="3" id="KW-0285">Flavoprotein</keyword>
<feature type="domain" description="Nitroreductase" evidence="7">
    <location>
        <begin position="7"/>
        <end position="183"/>
    </location>
</feature>
<evidence type="ECO:0000256" key="4">
    <source>
        <dbReference type="ARBA" id="ARBA00022643"/>
    </source>
</evidence>
<dbReference type="EMBL" id="UGQL01000001">
    <property type="protein sequence ID" value="STZ27238.1"/>
    <property type="molecule type" value="Genomic_DNA"/>
</dbReference>
<dbReference type="PANTHER" id="PTHR43673">
    <property type="entry name" value="NAD(P)H NITROREDUCTASE YDGI-RELATED"/>
    <property type="match status" value="1"/>
</dbReference>
<evidence type="ECO:0000256" key="5">
    <source>
        <dbReference type="ARBA" id="ARBA00022857"/>
    </source>
</evidence>
<keyword evidence="9" id="KW-1185">Reference proteome</keyword>
<proteinExistence type="inferred from homology"/>
<protein>
    <submittedName>
        <fullName evidence="8">Major NAD(P)H-flavin oxidoreductase</fullName>
        <ecNumber evidence="8">1.6.99.-</ecNumber>
    </submittedName>
</protein>
<dbReference type="Proteomes" id="UP000255024">
    <property type="component" value="Unassembled WGS sequence"/>
</dbReference>
<dbReference type="CDD" id="cd02149">
    <property type="entry name" value="NfsB-like"/>
    <property type="match status" value="1"/>
</dbReference>
<reference evidence="8 9" key="1">
    <citation type="submission" date="2018-06" db="EMBL/GenBank/DDBJ databases">
        <authorList>
            <consortium name="Pathogen Informatics"/>
            <person name="Doyle S."/>
        </authorList>
    </citation>
    <scope>NUCLEOTIDE SEQUENCE [LARGE SCALE GENOMIC DNA]</scope>
    <source>
        <strain evidence="8 9">NCTC11179</strain>
    </source>
</reference>
<comment type="cofactor">
    <cofactor evidence="1">
        <name>FMN</name>
        <dbReference type="ChEBI" id="CHEBI:58210"/>
    </cofactor>
</comment>
<evidence type="ECO:0000256" key="6">
    <source>
        <dbReference type="ARBA" id="ARBA00023002"/>
    </source>
</evidence>
<name>A0A378RKJ1_MYROD</name>
<dbReference type="Pfam" id="PF00881">
    <property type="entry name" value="Nitroreductase"/>
    <property type="match status" value="1"/>
</dbReference>
<dbReference type="EC" id="1.6.99.-" evidence="8"/>
<dbReference type="GO" id="GO:0016491">
    <property type="term" value="F:oxidoreductase activity"/>
    <property type="evidence" value="ECO:0007669"/>
    <property type="project" value="UniProtKB-KW"/>
</dbReference>
<dbReference type="InterPro" id="IPR000415">
    <property type="entry name" value="Nitroreductase-like"/>
</dbReference>
<accession>A0A378RKJ1</accession>
<dbReference type="InterPro" id="IPR029479">
    <property type="entry name" value="Nitroreductase"/>
</dbReference>
<evidence type="ECO:0000256" key="3">
    <source>
        <dbReference type="ARBA" id="ARBA00022630"/>
    </source>
</evidence>
<dbReference type="RefSeq" id="WP_115090209.1">
    <property type="nucleotide sequence ID" value="NZ_CP068107.1"/>
</dbReference>
<evidence type="ECO:0000313" key="9">
    <source>
        <dbReference type="Proteomes" id="UP000255024"/>
    </source>
</evidence>
<dbReference type="SUPFAM" id="SSF55469">
    <property type="entry name" value="FMN-dependent nitroreductase-like"/>
    <property type="match status" value="1"/>
</dbReference>
<evidence type="ECO:0000256" key="2">
    <source>
        <dbReference type="ARBA" id="ARBA00007118"/>
    </source>
</evidence>
<keyword evidence="6 8" id="KW-0560">Oxidoreductase</keyword>